<evidence type="ECO:0000313" key="2">
    <source>
        <dbReference type="EMBL" id="KAK7500271.1"/>
    </source>
</evidence>
<feature type="region of interest" description="Disordered" evidence="1">
    <location>
        <begin position="1"/>
        <end position="27"/>
    </location>
</feature>
<proteinExistence type="predicted"/>
<evidence type="ECO:0000256" key="1">
    <source>
        <dbReference type="SAM" id="MobiDB-lite"/>
    </source>
</evidence>
<name>A0ABD0LLZ9_9CAEN</name>
<dbReference type="AlphaFoldDB" id="A0ABD0LLZ9"/>
<dbReference type="Proteomes" id="UP001519460">
    <property type="component" value="Unassembled WGS sequence"/>
</dbReference>
<sequence>MEARKGRLSSSIRIPPKQRKTQLPGDEDRRIPLVVGHGCCSLPPITTSHGVTKLYTSPPSHSELRRLSRLGKNRADCDRKCLSFSYRQDTAHTLIIRLFDLRGWDD</sequence>
<gene>
    <name evidence="2" type="ORF">BaRGS_00008494</name>
</gene>
<dbReference type="EMBL" id="JACVVK020000038">
    <property type="protein sequence ID" value="KAK7500271.1"/>
    <property type="molecule type" value="Genomic_DNA"/>
</dbReference>
<protein>
    <submittedName>
        <fullName evidence="2">Uncharacterized protein</fullName>
    </submittedName>
</protein>
<accession>A0ABD0LLZ9</accession>
<keyword evidence="3" id="KW-1185">Reference proteome</keyword>
<reference evidence="2 3" key="1">
    <citation type="journal article" date="2023" name="Sci. Data">
        <title>Genome assembly of the Korean intertidal mud-creeper Batillaria attramentaria.</title>
        <authorList>
            <person name="Patra A.K."/>
            <person name="Ho P.T."/>
            <person name="Jun S."/>
            <person name="Lee S.J."/>
            <person name="Kim Y."/>
            <person name="Won Y.J."/>
        </authorList>
    </citation>
    <scope>NUCLEOTIDE SEQUENCE [LARGE SCALE GENOMIC DNA]</scope>
    <source>
        <strain evidence="2">Wonlab-2016</strain>
    </source>
</reference>
<organism evidence="2 3">
    <name type="scientific">Batillaria attramentaria</name>
    <dbReference type="NCBI Taxonomy" id="370345"/>
    <lineage>
        <taxon>Eukaryota</taxon>
        <taxon>Metazoa</taxon>
        <taxon>Spiralia</taxon>
        <taxon>Lophotrochozoa</taxon>
        <taxon>Mollusca</taxon>
        <taxon>Gastropoda</taxon>
        <taxon>Caenogastropoda</taxon>
        <taxon>Sorbeoconcha</taxon>
        <taxon>Cerithioidea</taxon>
        <taxon>Batillariidae</taxon>
        <taxon>Batillaria</taxon>
    </lineage>
</organism>
<comment type="caution">
    <text evidence="2">The sequence shown here is derived from an EMBL/GenBank/DDBJ whole genome shotgun (WGS) entry which is preliminary data.</text>
</comment>
<evidence type="ECO:0000313" key="3">
    <source>
        <dbReference type="Proteomes" id="UP001519460"/>
    </source>
</evidence>